<dbReference type="AlphaFoldDB" id="A0AAD6VDP4"/>
<name>A0AAD6VDP4_9AGAR</name>
<comment type="caution">
    <text evidence="1">The sequence shown here is derived from an EMBL/GenBank/DDBJ whole genome shotgun (WGS) entry which is preliminary data.</text>
</comment>
<organism evidence="1 2">
    <name type="scientific">Mycena pura</name>
    <dbReference type="NCBI Taxonomy" id="153505"/>
    <lineage>
        <taxon>Eukaryota</taxon>
        <taxon>Fungi</taxon>
        <taxon>Dikarya</taxon>
        <taxon>Basidiomycota</taxon>
        <taxon>Agaricomycotina</taxon>
        <taxon>Agaricomycetes</taxon>
        <taxon>Agaricomycetidae</taxon>
        <taxon>Agaricales</taxon>
        <taxon>Marasmiineae</taxon>
        <taxon>Mycenaceae</taxon>
        <taxon>Mycena</taxon>
    </lineage>
</organism>
<sequence length="113" mass="12226">MTSETPIVIYDESELTLQDDLEANFGQHTSTRVGGPSAASITLLRFSASPRSPISHQARSILIRVPDGVNVTDRSAEVSKKTIALFTALLREKRKSGGNVNVLDVEEDDGVDD</sequence>
<dbReference type="Proteomes" id="UP001219525">
    <property type="component" value="Unassembled WGS sequence"/>
</dbReference>
<proteinExistence type="predicted"/>
<gene>
    <name evidence="1" type="ORF">GGX14DRAFT_395277</name>
</gene>
<accession>A0AAD6VDP4</accession>
<dbReference type="EMBL" id="JARJCW010000031">
    <property type="protein sequence ID" value="KAJ7209165.1"/>
    <property type="molecule type" value="Genomic_DNA"/>
</dbReference>
<keyword evidence="2" id="KW-1185">Reference proteome</keyword>
<evidence type="ECO:0000313" key="1">
    <source>
        <dbReference type="EMBL" id="KAJ7209165.1"/>
    </source>
</evidence>
<reference evidence="1" key="1">
    <citation type="submission" date="2023-03" db="EMBL/GenBank/DDBJ databases">
        <title>Massive genome expansion in bonnet fungi (Mycena s.s.) driven by repeated elements and novel gene families across ecological guilds.</title>
        <authorList>
            <consortium name="Lawrence Berkeley National Laboratory"/>
            <person name="Harder C.B."/>
            <person name="Miyauchi S."/>
            <person name="Viragh M."/>
            <person name="Kuo A."/>
            <person name="Thoen E."/>
            <person name="Andreopoulos B."/>
            <person name="Lu D."/>
            <person name="Skrede I."/>
            <person name="Drula E."/>
            <person name="Henrissat B."/>
            <person name="Morin E."/>
            <person name="Kohler A."/>
            <person name="Barry K."/>
            <person name="LaButti K."/>
            <person name="Morin E."/>
            <person name="Salamov A."/>
            <person name="Lipzen A."/>
            <person name="Mereny Z."/>
            <person name="Hegedus B."/>
            <person name="Baldrian P."/>
            <person name="Stursova M."/>
            <person name="Weitz H."/>
            <person name="Taylor A."/>
            <person name="Grigoriev I.V."/>
            <person name="Nagy L.G."/>
            <person name="Martin F."/>
            <person name="Kauserud H."/>
        </authorList>
    </citation>
    <scope>NUCLEOTIDE SEQUENCE</scope>
    <source>
        <strain evidence="1">9144</strain>
    </source>
</reference>
<protein>
    <submittedName>
        <fullName evidence="1">Uncharacterized protein</fullName>
    </submittedName>
</protein>
<evidence type="ECO:0000313" key="2">
    <source>
        <dbReference type="Proteomes" id="UP001219525"/>
    </source>
</evidence>